<name>A0ABN2MZ62_9PSEU</name>
<gene>
    <name evidence="5" type="ORF">GCM10009836_25280</name>
</gene>
<evidence type="ECO:0000256" key="2">
    <source>
        <dbReference type="ARBA" id="ARBA00023125"/>
    </source>
</evidence>
<keyword evidence="6" id="KW-1185">Reference proteome</keyword>
<dbReference type="Pfam" id="PF01638">
    <property type="entry name" value="HxlR"/>
    <property type="match status" value="1"/>
</dbReference>
<comment type="caution">
    <text evidence="5">The sequence shown here is derived from an EMBL/GenBank/DDBJ whole genome shotgun (WGS) entry which is preliminary data.</text>
</comment>
<evidence type="ECO:0000259" key="4">
    <source>
        <dbReference type="PROSITE" id="PS51118"/>
    </source>
</evidence>
<dbReference type="InterPro" id="IPR036388">
    <property type="entry name" value="WH-like_DNA-bd_sf"/>
</dbReference>
<accession>A0ABN2MZ62</accession>
<dbReference type="PROSITE" id="PS51118">
    <property type="entry name" value="HTH_HXLR"/>
    <property type="match status" value="1"/>
</dbReference>
<keyword evidence="2" id="KW-0238">DNA-binding</keyword>
<evidence type="ECO:0000313" key="6">
    <source>
        <dbReference type="Proteomes" id="UP001500449"/>
    </source>
</evidence>
<protein>
    <submittedName>
        <fullName evidence="5">Helix-turn-helix domain-containing protein</fullName>
    </submittedName>
</protein>
<dbReference type="PANTHER" id="PTHR33204">
    <property type="entry name" value="TRANSCRIPTIONAL REGULATOR, MARR FAMILY"/>
    <property type="match status" value="1"/>
</dbReference>
<proteinExistence type="predicted"/>
<dbReference type="PANTHER" id="PTHR33204:SF18">
    <property type="entry name" value="TRANSCRIPTIONAL REGULATORY PROTEIN"/>
    <property type="match status" value="1"/>
</dbReference>
<dbReference type="InterPro" id="IPR036390">
    <property type="entry name" value="WH_DNA-bd_sf"/>
</dbReference>
<evidence type="ECO:0000313" key="5">
    <source>
        <dbReference type="EMBL" id="GAA1844736.1"/>
    </source>
</evidence>
<feature type="domain" description="HTH hxlR-type" evidence="4">
    <location>
        <begin position="15"/>
        <end position="112"/>
    </location>
</feature>
<reference evidence="5 6" key="1">
    <citation type="journal article" date="2019" name="Int. J. Syst. Evol. Microbiol.">
        <title>The Global Catalogue of Microorganisms (GCM) 10K type strain sequencing project: providing services to taxonomists for standard genome sequencing and annotation.</title>
        <authorList>
            <consortium name="The Broad Institute Genomics Platform"/>
            <consortium name="The Broad Institute Genome Sequencing Center for Infectious Disease"/>
            <person name="Wu L."/>
            <person name="Ma J."/>
        </authorList>
    </citation>
    <scope>NUCLEOTIDE SEQUENCE [LARGE SCALE GENOMIC DNA]</scope>
    <source>
        <strain evidence="5 6">JCM 16009</strain>
    </source>
</reference>
<dbReference type="EMBL" id="BAAAQK010000005">
    <property type="protein sequence ID" value="GAA1844736.1"/>
    <property type="molecule type" value="Genomic_DNA"/>
</dbReference>
<dbReference type="SUPFAM" id="SSF46785">
    <property type="entry name" value="Winged helix' DNA-binding domain"/>
    <property type="match status" value="1"/>
</dbReference>
<evidence type="ECO:0000256" key="1">
    <source>
        <dbReference type="ARBA" id="ARBA00023015"/>
    </source>
</evidence>
<keyword evidence="3" id="KW-0804">Transcription</keyword>
<sequence>MLTPVKHEELLDENCAIARSSAVLGERWVWPILRQAFNGARRFEEFQKGIGLARNILTDRLTLLVEHGILERRPADDGGAHRQYRLTAKGHDLFPAYLAIMEWGNRWTGLPAPPIDVLHKPCGHRVNARVVCSECGEELTDRETEPVVGKGLFVHADRGRPARSVREVLGIDAKPGGRAPRPRRR</sequence>
<dbReference type="Gene3D" id="1.10.10.10">
    <property type="entry name" value="Winged helix-like DNA-binding domain superfamily/Winged helix DNA-binding domain"/>
    <property type="match status" value="1"/>
</dbReference>
<organism evidence="5 6">
    <name type="scientific">Pseudonocardia ailaonensis</name>
    <dbReference type="NCBI Taxonomy" id="367279"/>
    <lineage>
        <taxon>Bacteria</taxon>
        <taxon>Bacillati</taxon>
        <taxon>Actinomycetota</taxon>
        <taxon>Actinomycetes</taxon>
        <taxon>Pseudonocardiales</taxon>
        <taxon>Pseudonocardiaceae</taxon>
        <taxon>Pseudonocardia</taxon>
    </lineage>
</organism>
<evidence type="ECO:0000256" key="3">
    <source>
        <dbReference type="ARBA" id="ARBA00023163"/>
    </source>
</evidence>
<keyword evidence="1" id="KW-0805">Transcription regulation</keyword>
<dbReference type="InterPro" id="IPR002577">
    <property type="entry name" value="HTH_HxlR"/>
</dbReference>
<dbReference type="Proteomes" id="UP001500449">
    <property type="component" value="Unassembled WGS sequence"/>
</dbReference>